<sequence length="98" mass="10250">MDTVEFRIESAAFPTGPDTAVEPWVNGVRVRDLARTIERPFAEAKGHRIGRAPTRVWAPTATCVGQAGTSSANRGSRGSATAIPSCSAVAAENQVAGR</sequence>
<dbReference type="KEGG" id="fal:FRAAL4825"/>
<protein>
    <submittedName>
        <fullName evidence="1">Uncharacterized protein</fullName>
    </submittedName>
</protein>
<keyword evidence="2" id="KW-1185">Reference proteome</keyword>
<dbReference type="AlphaFoldDB" id="Q0RGC2"/>
<dbReference type="EMBL" id="CT573213">
    <property type="protein sequence ID" value="CAJ63466.1"/>
    <property type="molecule type" value="Genomic_DNA"/>
</dbReference>
<reference evidence="1 2" key="1">
    <citation type="journal article" date="2007" name="Genome Res.">
        <title>Genome characteristics of facultatively symbiotic Frankia sp. strains reflect host range and host plant biogeography.</title>
        <authorList>
            <person name="Normand P."/>
            <person name="Lapierre P."/>
            <person name="Tisa L.S."/>
            <person name="Gogarten J.P."/>
            <person name="Alloisio N."/>
            <person name="Bagnarol E."/>
            <person name="Bassi C.A."/>
            <person name="Berry A.M."/>
            <person name="Bickhart D.M."/>
            <person name="Choisne N."/>
            <person name="Couloux A."/>
            <person name="Cournoyer B."/>
            <person name="Cruveiller S."/>
            <person name="Daubin V."/>
            <person name="Demange N."/>
            <person name="Francino M.P."/>
            <person name="Goltsman E."/>
            <person name="Huang Y."/>
            <person name="Kopp O.R."/>
            <person name="Labarre L."/>
            <person name="Lapidus A."/>
            <person name="Lavire C."/>
            <person name="Marechal J."/>
            <person name="Martinez M."/>
            <person name="Mastronunzio J.E."/>
            <person name="Mullin B.C."/>
            <person name="Niemann J."/>
            <person name="Pujic P."/>
            <person name="Rawnsley T."/>
            <person name="Rouy Z."/>
            <person name="Schenowitz C."/>
            <person name="Sellstedt A."/>
            <person name="Tavares F."/>
            <person name="Tomkins J.P."/>
            <person name="Vallenet D."/>
            <person name="Valverde C."/>
            <person name="Wall L.G."/>
            <person name="Wang Y."/>
            <person name="Medigue C."/>
            <person name="Benson D.R."/>
        </authorList>
    </citation>
    <scope>NUCLEOTIDE SEQUENCE [LARGE SCALE GENOMIC DNA]</scope>
    <source>
        <strain evidence="2">DSM 45986 / CECT 9034 / ACN14a</strain>
    </source>
</reference>
<dbReference type="Proteomes" id="UP000000657">
    <property type="component" value="Chromosome"/>
</dbReference>
<proteinExistence type="predicted"/>
<organism evidence="1 2">
    <name type="scientific">Frankia alni (strain DSM 45986 / CECT 9034 / ACN14a)</name>
    <dbReference type="NCBI Taxonomy" id="326424"/>
    <lineage>
        <taxon>Bacteria</taxon>
        <taxon>Bacillati</taxon>
        <taxon>Actinomycetota</taxon>
        <taxon>Actinomycetes</taxon>
        <taxon>Frankiales</taxon>
        <taxon>Frankiaceae</taxon>
        <taxon>Frankia</taxon>
    </lineage>
</organism>
<dbReference type="STRING" id="326424.FRAAL4825"/>
<gene>
    <name evidence="1" type="ordered locus">FRAAL4825</name>
</gene>
<dbReference type="HOGENOM" id="CLU_2329619_0_0_11"/>
<name>Q0RGC2_FRAAA</name>
<evidence type="ECO:0000313" key="1">
    <source>
        <dbReference type="EMBL" id="CAJ63466.1"/>
    </source>
</evidence>
<accession>Q0RGC2</accession>
<evidence type="ECO:0000313" key="2">
    <source>
        <dbReference type="Proteomes" id="UP000000657"/>
    </source>
</evidence>